<dbReference type="Gene3D" id="1.10.357.10">
    <property type="entry name" value="Tetracycline Repressor, domain 2"/>
    <property type="match status" value="1"/>
</dbReference>
<evidence type="ECO:0000313" key="7">
    <source>
        <dbReference type="Proteomes" id="UP001500016"/>
    </source>
</evidence>
<dbReference type="InterPro" id="IPR009057">
    <property type="entry name" value="Homeodomain-like_sf"/>
</dbReference>
<keyword evidence="2 4" id="KW-0238">DNA-binding</keyword>
<feature type="domain" description="HTH tetR-type" evidence="5">
    <location>
        <begin position="9"/>
        <end position="69"/>
    </location>
</feature>
<sequence length="210" mass="22422">MAGRGRPRSFDRETVLRQAMRMFWERGYEATSTADLTAAMGIKPPSLYAAFGSKEELFKEAVALYGKEEGAVTDRVLAEEGTTACQAIERVLRDNAAVYADPATPPGCMVVLAGTNCAPGNEGIQEFLADDRRHVVGALRERVERGVAEGDVAPGADAERLADFYSTVLFGLSVQSRDGASCDELMGVVDSAMAAWDGLTRAGARPPRAS</sequence>
<dbReference type="Pfam" id="PF16925">
    <property type="entry name" value="TetR_C_13"/>
    <property type="match status" value="1"/>
</dbReference>
<dbReference type="InterPro" id="IPR036271">
    <property type="entry name" value="Tet_transcr_reg_TetR-rel_C_sf"/>
</dbReference>
<dbReference type="InterPro" id="IPR011075">
    <property type="entry name" value="TetR_C"/>
</dbReference>
<comment type="caution">
    <text evidence="6">The sequence shown here is derived from an EMBL/GenBank/DDBJ whole genome shotgun (WGS) entry which is preliminary data.</text>
</comment>
<evidence type="ECO:0000256" key="2">
    <source>
        <dbReference type="ARBA" id="ARBA00023125"/>
    </source>
</evidence>
<dbReference type="SUPFAM" id="SSF48498">
    <property type="entry name" value="Tetracyclin repressor-like, C-terminal domain"/>
    <property type="match status" value="1"/>
</dbReference>
<dbReference type="PROSITE" id="PS50977">
    <property type="entry name" value="HTH_TETR_2"/>
    <property type="match status" value="1"/>
</dbReference>
<dbReference type="RefSeq" id="WP_344532159.1">
    <property type="nucleotide sequence ID" value="NZ_BAAAPE010000013.1"/>
</dbReference>
<dbReference type="InterPro" id="IPR001647">
    <property type="entry name" value="HTH_TetR"/>
</dbReference>
<dbReference type="PRINTS" id="PR00455">
    <property type="entry name" value="HTHTETR"/>
</dbReference>
<dbReference type="PANTHER" id="PTHR47506">
    <property type="entry name" value="TRANSCRIPTIONAL REGULATORY PROTEIN"/>
    <property type="match status" value="1"/>
</dbReference>
<evidence type="ECO:0000256" key="1">
    <source>
        <dbReference type="ARBA" id="ARBA00023015"/>
    </source>
</evidence>
<dbReference type="Proteomes" id="UP001500016">
    <property type="component" value="Unassembled WGS sequence"/>
</dbReference>
<proteinExistence type="predicted"/>
<evidence type="ECO:0000313" key="6">
    <source>
        <dbReference type="EMBL" id="GAA2091292.1"/>
    </source>
</evidence>
<accession>A0ABN2WFK9</accession>
<organism evidence="6 7">
    <name type="scientific">Streptomyces albiaxialis</name>
    <dbReference type="NCBI Taxonomy" id="329523"/>
    <lineage>
        <taxon>Bacteria</taxon>
        <taxon>Bacillati</taxon>
        <taxon>Actinomycetota</taxon>
        <taxon>Actinomycetes</taxon>
        <taxon>Kitasatosporales</taxon>
        <taxon>Streptomycetaceae</taxon>
        <taxon>Streptomyces</taxon>
    </lineage>
</organism>
<evidence type="ECO:0000259" key="5">
    <source>
        <dbReference type="PROSITE" id="PS50977"/>
    </source>
</evidence>
<dbReference type="Pfam" id="PF00440">
    <property type="entry name" value="TetR_N"/>
    <property type="match status" value="1"/>
</dbReference>
<gene>
    <name evidence="6" type="ORF">GCM10009801_57040</name>
</gene>
<reference evidence="6 7" key="1">
    <citation type="journal article" date="2019" name="Int. J. Syst. Evol. Microbiol.">
        <title>The Global Catalogue of Microorganisms (GCM) 10K type strain sequencing project: providing services to taxonomists for standard genome sequencing and annotation.</title>
        <authorList>
            <consortium name="The Broad Institute Genomics Platform"/>
            <consortium name="The Broad Institute Genome Sequencing Center for Infectious Disease"/>
            <person name="Wu L."/>
            <person name="Ma J."/>
        </authorList>
    </citation>
    <scope>NUCLEOTIDE SEQUENCE [LARGE SCALE GENOMIC DNA]</scope>
    <source>
        <strain evidence="6 7">JCM 15478</strain>
    </source>
</reference>
<keyword evidence="3" id="KW-0804">Transcription</keyword>
<dbReference type="Gene3D" id="1.10.10.60">
    <property type="entry name" value="Homeodomain-like"/>
    <property type="match status" value="1"/>
</dbReference>
<keyword evidence="7" id="KW-1185">Reference proteome</keyword>
<dbReference type="SUPFAM" id="SSF46689">
    <property type="entry name" value="Homeodomain-like"/>
    <property type="match status" value="1"/>
</dbReference>
<keyword evidence="1" id="KW-0805">Transcription regulation</keyword>
<protein>
    <submittedName>
        <fullName evidence="6">TetR/AcrR family transcriptional regulator</fullName>
    </submittedName>
</protein>
<evidence type="ECO:0000256" key="3">
    <source>
        <dbReference type="ARBA" id="ARBA00023163"/>
    </source>
</evidence>
<feature type="DNA-binding region" description="H-T-H motif" evidence="4">
    <location>
        <begin position="32"/>
        <end position="51"/>
    </location>
</feature>
<evidence type="ECO:0000256" key="4">
    <source>
        <dbReference type="PROSITE-ProRule" id="PRU00335"/>
    </source>
</evidence>
<dbReference type="EMBL" id="BAAAPE010000013">
    <property type="protein sequence ID" value="GAA2091292.1"/>
    <property type="molecule type" value="Genomic_DNA"/>
</dbReference>
<dbReference type="PANTHER" id="PTHR47506:SF1">
    <property type="entry name" value="HTH-TYPE TRANSCRIPTIONAL REGULATOR YJDC"/>
    <property type="match status" value="1"/>
</dbReference>
<name>A0ABN2WFK9_9ACTN</name>